<evidence type="ECO:0000256" key="5">
    <source>
        <dbReference type="ARBA" id="ARBA00022801"/>
    </source>
</evidence>
<name>A0AA43QQQ6_9LECA</name>
<keyword evidence="8" id="KW-0472">Membrane</keyword>
<dbReference type="InterPro" id="IPR024079">
    <property type="entry name" value="MetalloPept_cat_dom_sf"/>
</dbReference>
<dbReference type="PANTHER" id="PTHR37016:SF3">
    <property type="entry name" value="NEUTRAL PROTEASE 2-RELATED"/>
    <property type="match status" value="1"/>
</dbReference>
<keyword evidence="6" id="KW-0862">Zinc</keyword>
<protein>
    <submittedName>
        <fullName evidence="9">Uncharacterized protein</fullName>
    </submittedName>
</protein>
<accession>A0AA43QQQ6</accession>
<keyword evidence="4" id="KW-0479">Metal-binding</keyword>
<dbReference type="GO" id="GO:0006508">
    <property type="term" value="P:proteolysis"/>
    <property type="evidence" value="ECO:0007669"/>
    <property type="project" value="UniProtKB-KW"/>
</dbReference>
<sequence>MSALLLKLLAIEIVFTMAALYFSLLYCILTFVLSSKSLAQLTGTITSPGNGFIITIDITNPTANTISILKWNNVFDNYTETPLSFSVQDDQGSVTTFAQTYVMRSGITNNDLYALGPGQKFSRIYDMRSFLQNIPSGPSPYTQKVISIIPPTSLQGVSSNGAYNVPSQAAADLAAGRLGNYADAGLGEIGLSVNTLKLAYTFPIYQNSPPVTTDPADGVKLDTVTCSGQNASDMNDAIADAAIYAKSAGLAASDTTNTFFTQFFKSEQRSSVNVFASNALKALQGGVDYHIDVYCSDIQNLCDPGGNVLGYSYTPSFVGDPYIILCPAARNLGRAPDPCSTVGGKQMVTSASHVMFHLVMTITKDIGGNIGGNYNGVQSCQTLPSSTTVDATTNADSYAQLGIAQWGYGLGGAPYTGEACLPVNGTAPPNVKRSIDVAKKSAEKARLTSGPHGLARRQDMTVDDYIQDALTNGQVCSGDQAALLAYAADNARALAAAARDSKDDDLFKQ</sequence>
<dbReference type="PANTHER" id="PTHR37016">
    <property type="match status" value="1"/>
</dbReference>
<evidence type="ECO:0000313" key="9">
    <source>
        <dbReference type="EMBL" id="MDI1490888.1"/>
    </source>
</evidence>
<evidence type="ECO:0000256" key="1">
    <source>
        <dbReference type="ARBA" id="ARBA00001947"/>
    </source>
</evidence>
<comment type="caution">
    <text evidence="9">The sequence shown here is derived from an EMBL/GenBank/DDBJ whole genome shotgun (WGS) entry which is preliminary data.</text>
</comment>
<organism evidence="9 10">
    <name type="scientific">Ramalina farinacea</name>
    <dbReference type="NCBI Taxonomy" id="258253"/>
    <lineage>
        <taxon>Eukaryota</taxon>
        <taxon>Fungi</taxon>
        <taxon>Dikarya</taxon>
        <taxon>Ascomycota</taxon>
        <taxon>Pezizomycotina</taxon>
        <taxon>Lecanoromycetes</taxon>
        <taxon>OSLEUM clade</taxon>
        <taxon>Lecanoromycetidae</taxon>
        <taxon>Lecanorales</taxon>
        <taxon>Lecanorineae</taxon>
        <taxon>Ramalinaceae</taxon>
        <taxon>Ramalina</taxon>
    </lineage>
</organism>
<evidence type="ECO:0000256" key="8">
    <source>
        <dbReference type="SAM" id="Phobius"/>
    </source>
</evidence>
<dbReference type="AlphaFoldDB" id="A0AA43QQQ6"/>
<keyword evidence="8" id="KW-1133">Transmembrane helix</keyword>
<keyword evidence="10" id="KW-1185">Reference proteome</keyword>
<keyword evidence="7" id="KW-0482">Metalloprotease</keyword>
<keyword evidence="8" id="KW-0812">Transmembrane</keyword>
<dbReference type="GO" id="GO:0008237">
    <property type="term" value="F:metallopeptidase activity"/>
    <property type="evidence" value="ECO:0007669"/>
    <property type="project" value="UniProtKB-KW"/>
</dbReference>
<evidence type="ECO:0000256" key="4">
    <source>
        <dbReference type="ARBA" id="ARBA00022723"/>
    </source>
</evidence>
<dbReference type="EMBL" id="JAPUFD010000013">
    <property type="protein sequence ID" value="MDI1490888.1"/>
    <property type="molecule type" value="Genomic_DNA"/>
</dbReference>
<reference evidence="9" key="1">
    <citation type="journal article" date="2023" name="Genome Biol. Evol.">
        <title>First Whole Genome Sequence and Flow Cytometry Genome Size Data for the Lichen-Forming Fungus Ramalina farinacea (Ascomycota).</title>
        <authorList>
            <person name="Llewellyn T."/>
            <person name="Mian S."/>
            <person name="Hill R."/>
            <person name="Leitch I.J."/>
            <person name="Gaya E."/>
        </authorList>
    </citation>
    <scope>NUCLEOTIDE SEQUENCE</scope>
    <source>
        <strain evidence="9">LIQ254RAFAR</strain>
    </source>
</reference>
<comment type="cofactor">
    <cofactor evidence="1">
        <name>Zn(2+)</name>
        <dbReference type="ChEBI" id="CHEBI:29105"/>
    </cofactor>
</comment>
<gene>
    <name evidence="9" type="ORF">OHK93_002093</name>
</gene>
<dbReference type="InterPro" id="IPR050414">
    <property type="entry name" value="Fungal_M35_metalloproteases"/>
</dbReference>
<dbReference type="SUPFAM" id="SSF55486">
    <property type="entry name" value="Metalloproteases ('zincins'), catalytic domain"/>
    <property type="match status" value="1"/>
</dbReference>
<evidence type="ECO:0000256" key="3">
    <source>
        <dbReference type="ARBA" id="ARBA00022670"/>
    </source>
</evidence>
<comment type="similarity">
    <text evidence="2">Belongs to the peptidase M35 family.</text>
</comment>
<evidence type="ECO:0000256" key="6">
    <source>
        <dbReference type="ARBA" id="ARBA00022833"/>
    </source>
</evidence>
<dbReference type="Gene3D" id="2.60.40.2970">
    <property type="match status" value="1"/>
</dbReference>
<evidence type="ECO:0000256" key="2">
    <source>
        <dbReference type="ARBA" id="ARBA00010279"/>
    </source>
</evidence>
<keyword evidence="5" id="KW-0378">Hydrolase</keyword>
<dbReference type="GO" id="GO:0046872">
    <property type="term" value="F:metal ion binding"/>
    <property type="evidence" value="ECO:0007669"/>
    <property type="project" value="UniProtKB-KW"/>
</dbReference>
<dbReference type="Gene3D" id="3.40.390.10">
    <property type="entry name" value="Collagenase (Catalytic Domain)"/>
    <property type="match status" value="1"/>
</dbReference>
<dbReference type="Proteomes" id="UP001161017">
    <property type="component" value="Unassembled WGS sequence"/>
</dbReference>
<keyword evidence="3" id="KW-0645">Protease</keyword>
<evidence type="ECO:0000313" key="10">
    <source>
        <dbReference type="Proteomes" id="UP001161017"/>
    </source>
</evidence>
<feature type="transmembrane region" description="Helical" evidence="8">
    <location>
        <begin position="9"/>
        <end position="33"/>
    </location>
</feature>
<proteinExistence type="inferred from homology"/>
<evidence type="ECO:0000256" key="7">
    <source>
        <dbReference type="ARBA" id="ARBA00023049"/>
    </source>
</evidence>